<protein>
    <submittedName>
        <fullName evidence="1">Uncharacterized protein</fullName>
    </submittedName>
</protein>
<keyword evidence="2" id="KW-1185">Reference proteome</keyword>
<gene>
    <name evidence="1" type="ORF">M7I_6079</name>
</gene>
<evidence type="ECO:0000313" key="1">
    <source>
        <dbReference type="EMBL" id="EHK98034.1"/>
    </source>
</evidence>
<organism evidence="1 2">
    <name type="scientific">Glarea lozoyensis (strain ATCC 74030 / MF5533)</name>
    <dbReference type="NCBI Taxonomy" id="1104152"/>
    <lineage>
        <taxon>Eukaryota</taxon>
        <taxon>Fungi</taxon>
        <taxon>Dikarya</taxon>
        <taxon>Ascomycota</taxon>
        <taxon>Pezizomycotina</taxon>
        <taxon>Leotiomycetes</taxon>
        <taxon>Helotiales</taxon>
        <taxon>Helotiaceae</taxon>
        <taxon>Glarea</taxon>
    </lineage>
</organism>
<accession>H0ETL5</accession>
<dbReference type="Proteomes" id="UP000005446">
    <property type="component" value="Unassembled WGS sequence"/>
</dbReference>
<dbReference type="AlphaFoldDB" id="H0ETL5"/>
<proteinExistence type="predicted"/>
<dbReference type="HOGENOM" id="CLU_2979279_0_0_1"/>
<name>H0ETL5_GLAL7</name>
<dbReference type="EMBL" id="AGUE01000165">
    <property type="protein sequence ID" value="EHK98034.1"/>
    <property type="molecule type" value="Genomic_DNA"/>
</dbReference>
<evidence type="ECO:0000313" key="2">
    <source>
        <dbReference type="Proteomes" id="UP000005446"/>
    </source>
</evidence>
<comment type="caution">
    <text evidence="1">The sequence shown here is derived from an EMBL/GenBank/DDBJ whole genome shotgun (WGS) entry which is preliminary data.</text>
</comment>
<sequence length="58" mass="6114">MANEESRAVNKDLVASGCAMLMPDDKVLGKLAVGQSRLIARLAFHPKSTTGQCVNAAK</sequence>
<dbReference type="InParanoid" id="H0ETL5"/>
<reference evidence="1 2" key="1">
    <citation type="journal article" date="2012" name="Eukaryot. Cell">
        <title>Genome sequence of the fungus Glarea lozoyensis: the first genome sequence of a species from the Helotiaceae family.</title>
        <authorList>
            <person name="Youssar L."/>
            <person name="Gruening B.A."/>
            <person name="Erxleben A."/>
            <person name="Guenther S."/>
            <person name="Huettel W."/>
        </authorList>
    </citation>
    <scope>NUCLEOTIDE SEQUENCE [LARGE SCALE GENOMIC DNA]</scope>
    <source>
        <strain evidence="2">ATCC 74030 / MF5533</strain>
    </source>
</reference>